<dbReference type="PROSITE" id="PS00217">
    <property type="entry name" value="SUGAR_TRANSPORT_2"/>
    <property type="match status" value="1"/>
</dbReference>
<evidence type="ECO:0000259" key="9">
    <source>
        <dbReference type="PROSITE" id="PS50850"/>
    </source>
</evidence>
<evidence type="ECO:0000256" key="6">
    <source>
        <dbReference type="ARBA" id="ARBA00023136"/>
    </source>
</evidence>
<dbReference type="SUPFAM" id="SSF103473">
    <property type="entry name" value="MFS general substrate transporter"/>
    <property type="match status" value="1"/>
</dbReference>
<reference evidence="10 11" key="1">
    <citation type="submission" date="2016-07" db="EMBL/GenBank/DDBJ databases">
        <title>Pervasive Adenine N6-methylation of Active Genes in Fungi.</title>
        <authorList>
            <consortium name="DOE Joint Genome Institute"/>
            <person name="Mondo S.J."/>
            <person name="Dannebaum R.O."/>
            <person name="Kuo R.C."/>
            <person name="Labutti K."/>
            <person name="Haridas S."/>
            <person name="Kuo A."/>
            <person name="Salamov A."/>
            <person name="Ahrendt S.R."/>
            <person name="Lipzen A."/>
            <person name="Sullivan W."/>
            <person name="Andreopoulos W.B."/>
            <person name="Clum A."/>
            <person name="Lindquist E."/>
            <person name="Daum C."/>
            <person name="Ramamoorthy G.K."/>
            <person name="Gryganskyi A."/>
            <person name="Culley D."/>
            <person name="Magnuson J.K."/>
            <person name="James T.Y."/>
            <person name="O'Malley M.A."/>
            <person name="Stajich J.E."/>
            <person name="Spatafora J.W."/>
            <person name="Visel A."/>
            <person name="Grigoriev I.V."/>
        </authorList>
    </citation>
    <scope>NUCLEOTIDE SEQUENCE [LARGE SCALE GENOMIC DNA]</scope>
    <source>
        <strain evidence="10 11">NRRL 2496</strain>
    </source>
</reference>
<feature type="transmembrane region" description="Helical" evidence="8">
    <location>
        <begin position="398"/>
        <end position="420"/>
    </location>
</feature>
<protein>
    <submittedName>
        <fullName evidence="10">Major facilitator superfamily domain-containing protein</fullName>
    </submittedName>
</protein>
<dbReference type="Proteomes" id="UP000242180">
    <property type="component" value="Unassembled WGS sequence"/>
</dbReference>
<dbReference type="EMBL" id="MCGN01000004">
    <property type="protein sequence ID" value="ORY98098.1"/>
    <property type="molecule type" value="Genomic_DNA"/>
</dbReference>
<feature type="transmembrane region" description="Helical" evidence="8">
    <location>
        <begin position="97"/>
        <end position="115"/>
    </location>
</feature>
<evidence type="ECO:0000256" key="4">
    <source>
        <dbReference type="ARBA" id="ARBA00022692"/>
    </source>
</evidence>
<dbReference type="PRINTS" id="PR00171">
    <property type="entry name" value="SUGRTRNSPORT"/>
</dbReference>
<dbReference type="InterPro" id="IPR005828">
    <property type="entry name" value="MFS_sugar_transport-like"/>
</dbReference>
<dbReference type="PROSITE" id="PS50850">
    <property type="entry name" value="MFS"/>
    <property type="match status" value="1"/>
</dbReference>
<evidence type="ECO:0000256" key="1">
    <source>
        <dbReference type="ARBA" id="ARBA00004141"/>
    </source>
</evidence>
<gene>
    <name evidence="10" type="ORF">BCR43DRAFT_546859</name>
</gene>
<evidence type="ECO:0000256" key="2">
    <source>
        <dbReference type="ARBA" id="ARBA00010992"/>
    </source>
</evidence>
<dbReference type="GO" id="GO:0015149">
    <property type="term" value="F:hexose transmembrane transporter activity"/>
    <property type="evidence" value="ECO:0007669"/>
    <property type="project" value="TreeGrafter"/>
</dbReference>
<name>A0A1X2HGQ7_SYNRA</name>
<feature type="transmembrane region" description="Helical" evidence="8">
    <location>
        <begin position="370"/>
        <end position="392"/>
    </location>
</feature>
<dbReference type="InterPro" id="IPR045263">
    <property type="entry name" value="GLUT"/>
</dbReference>
<feature type="transmembrane region" description="Helical" evidence="8">
    <location>
        <begin position="153"/>
        <end position="174"/>
    </location>
</feature>
<comment type="caution">
    <text evidence="10">The sequence shown here is derived from an EMBL/GenBank/DDBJ whole genome shotgun (WGS) entry which is preliminary data.</text>
</comment>
<keyword evidence="11" id="KW-1185">Reference proteome</keyword>
<evidence type="ECO:0000256" key="5">
    <source>
        <dbReference type="ARBA" id="ARBA00022989"/>
    </source>
</evidence>
<evidence type="ECO:0000256" key="7">
    <source>
        <dbReference type="SAM" id="MobiDB-lite"/>
    </source>
</evidence>
<dbReference type="InterPro" id="IPR020846">
    <property type="entry name" value="MFS_dom"/>
</dbReference>
<dbReference type="PANTHER" id="PTHR23503">
    <property type="entry name" value="SOLUTE CARRIER FAMILY 2"/>
    <property type="match status" value="1"/>
</dbReference>
<feature type="transmembrane region" description="Helical" evidence="8">
    <location>
        <begin position="12"/>
        <end position="30"/>
    </location>
</feature>
<proteinExistence type="inferred from homology"/>
<organism evidence="10 11">
    <name type="scientific">Syncephalastrum racemosum</name>
    <name type="common">Filamentous fungus</name>
    <dbReference type="NCBI Taxonomy" id="13706"/>
    <lineage>
        <taxon>Eukaryota</taxon>
        <taxon>Fungi</taxon>
        <taxon>Fungi incertae sedis</taxon>
        <taxon>Mucoromycota</taxon>
        <taxon>Mucoromycotina</taxon>
        <taxon>Mucoromycetes</taxon>
        <taxon>Mucorales</taxon>
        <taxon>Syncephalastraceae</taxon>
        <taxon>Syncephalastrum</taxon>
    </lineage>
</organism>
<dbReference type="OrthoDB" id="4540492at2759"/>
<feature type="compositionally biased region" description="Polar residues" evidence="7">
    <location>
        <begin position="247"/>
        <end position="257"/>
    </location>
</feature>
<comment type="subcellular location">
    <subcellularLocation>
        <location evidence="1">Membrane</location>
        <topology evidence="1">Multi-pass membrane protein</topology>
    </subcellularLocation>
</comment>
<keyword evidence="5 8" id="KW-1133">Transmembrane helix</keyword>
<feature type="domain" description="Major facilitator superfamily (MFS) profile" evidence="9">
    <location>
        <begin position="15"/>
        <end position="486"/>
    </location>
</feature>
<feature type="transmembrane region" description="Helical" evidence="8">
    <location>
        <begin position="340"/>
        <end position="363"/>
    </location>
</feature>
<feature type="transmembrane region" description="Helical" evidence="8">
    <location>
        <begin position="462"/>
        <end position="482"/>
    </location>
</feature>
<evidence type="ECO:0000256" key="8">
    <source>
        <dbReference type="SAM" id="Phobius"/>
    </source>
</evidence>
<evidence type="ECO:0000313" key="10">
    <source>
        <dbReference type="EMBL" id="ORY98098.1"/>
    </source>
</evidence>
<feature type="region of interest" description="Disordered" evidence="7">
    <location>
        <begin position="247"/>
        <end position="282"/>
    </location>
</feature>
<dbReference type="GO" id="GO:0016020">
    <property type="term" value="C:membrane"/>
    <property type="evidence" value="ECO:0007669"/>
    <property type="project" value="UniProtKB-SubCell"/>
</dbReference>
<dbReference type="STRING" id="13706.A0A1X2HGQ7"/>
<comment type="similarity">
    <text evidence="2">Belongs to the major facilitator superfamily. Sugar transporter (TC 2.A.1.1) family.</text>
</comment>
<evidence type="ECO:0000256" key="3">
    <source>
        <dbReference type="ARBA" id="ARBA00022448"/>
    </source>
</evidence>
<dbReference type="Pfam" id="PF00083">
    <property type="entry name" value="Sugar_tr"/>
    <property type="match status" value="2"/>
</dbReference>
<dbReference type="InterPro" id="IPR036259">
    <property type="entry name" value="MFS_trans_sf"/>
</dbReference>
<keyword evidence="3" id="KW-0813">Transport</keyword>
<accession>A0A1X2HGQ7</accession>
<dbReference type="Gene3D" id="1.20.1250.20">
    <property type="entry name" value="MFS general substrate transporter like domains"/>
    <property type="match status" value="1"/>
</dbReference>
<dbReference type="InParanoid" id="A0A1X2HGQ7"/>
<dbReference type="OMA" id="ATHACEH"/>
<evidence type="ECO:0000313" key="11">
    <source>
        <dbReference type="Proteomes" id="UP000242180"/>
    </source>
</evidence>
<dbReference type="InterPro" id="IPR005829">
    <property type="entry name" value="Sugar_transporter_CS"/>
</dbReference>
<feature type="transmembrane region" description="Helical" evidence="8">
    <location>
        <begin position="432"/>
        <end position="456"/>
    </location>
</feature>
<dbReference type="PROSITE" id="PS00216">
    <property type="entry name" value="SUGAR_TRANSPORT_1"/>
    <property type="match status" value="1"/>
</dbReference>
<sequence>MDSREARFPLYTLFCVCVSCIGAFSMGWTIGSPNIAGNATHACEHGAAHVNNPVLPDCLPMDSLLWGTAVSFFCIGGLVASLAAGPTLTFLGRKKTICFNNIGWVVGALLMAVSTSPAMFIVGRFFAGLSCGMGSVATPTYNGEVSTIRGRGAMGTLNQLFIVIGILLSNLIAFPLANVPLWRLNYALVALPALLQACVMPFCVESPRYLVSMNDLDGALTALQKLRGQAWEVEGELQDIILGQRGASNAVTGSPTPSKLDVKKEQDAQEEETEPPSVIHATEHDKSQEAYGIRQLFADPVVRRITLIVLVLHATQQFSAVNGVMYYSTIIFSESFNPQVTTLMATATSFVNLVVTLLAVALIDRLGRRCLLLVAQAGGCLTAITLVIGGYFQIKGLLVASVFLFVSSFAIGLGPIPWLITSELSPTHAASSMTAIATSVNWGTNFIIALVFPLLMDHLHSFSFLIFGGILFFSTLFTAMYVPETKGRSLEETYASFERAIRNKPHSDE</sequence>
<keyword evidence="4 8" id="KW-0812">Transmembrane</keyword>
<dbReference type="InterPro" id="IPR003663">
    <property type="entry name" value="Sugar/inositol_transpt"/>
</dbReference>
<feature type="transmembrane region" description="Helical" evidence="8">
    <location>
        <begin position="305"/>
        <end position="328"/>
    </location>
</feature>
<dbReference type="AlphaFoldDB" id="A0A1X2HGQ7"/>
<dbReference type="PANTHER" id="PTHR23503:SF8">
    <property type="entry name" value="FACILITATED GLUCOSE TRANSPORTER PROTEIN 1"/>
    <property type="match status" value="1"/>
</dbReference>
<keyword evidence="6 8" id="KW-0472">Membrane</keyword>
<feature type="transmembrane region" description="Helical" evidence="8">
    <location>
        <begin position="64"/>
        <end position="85"/>
    </location>
</feature>